<dbReference type="Pfam" id="PF13483">
    <property type="entry name" value="Lactamase_B_3"/>
    <property type="match status" value="1"/>
</dbReference>
<organism evidence="2 3">
    <name type="scientific">Nocardia salmonicida</name>
    <dbReference type="NCBI Taxonomy" id="53431"/>
    <lineage>
        <taxon>Bacteria</taxon>
        <taxon>Bacillati</taxon>
        <taxon>Actinomycetota</taxon>
        <taxon>Actinomycetes</taxon>
        <taxon>Mycobacteriales</taxon>
        <taxon>Nocardiaceae</taxon>
        <taxon>Nocardia</taxon>
    </lineage>
</organism>
<evidence type="ECO:0000259" key="1">
    <source>
        <dbReference type="SMART" id="SM00849"/>
    </source>
</evidence>
<name>A0ABZ1N358_9NOCA</name>
<evidence type="ECO:0000313" key="3">
    <source>
        <dbReference type="Proteomes" id="UP001621418"/>
    </source>
</evidence>
<dbReference type="EMBL" id="CP109527">
    <property type="protein sequence ID" value="WTY34318.1"/>
    <property type="molecule type" value="Genomic_DNA"/>
</dbReference>
<gene>
    <name evidence="2" type="ORF">OG308_23745</name>
</gene>
<keyword evidence="3" id="KW-1185">Reference proteome</keyword>
<feature type="domain" description="Metallo-beta-lactamase" evidence="1">
    <location>
        <begin position="13"/>
        <end position="200"/>
    </location>
</feature>
<dbReference type="CDD" id="cd06262">
    <property type="entry name" value="metallo-hydrolase-like_MBL-fold"/>
    <property type="match status" value="1"/>
</dbReference>
<dbReference type="Proteomes" id="UP001621418">
    <property type="component" value="Chromosome"/>
</dbReference>
<dbReference type="Gene3D" id="3.60.15.10">
    <property type="entry name" value="Ribonuclease Z/Hydroxyacylglutathione hydrolase-like"/>
    <property type="match status" value="1"/>
</dbReference>
<accession>A0ABZ1N358</accession>
<dbReference type="RefSeq" id="WP_357363029.1">
    <property type="nucleotide sequence ID" value="NZ_CP109527.1"/>
</dbReference>
<evidence type="ECO:0000313" key="2">
    <source>
        <dbReference type="EMBL" id="WTY34318.1"/>
    </source>
</evidence>
<dbReference type="InterPro" id="IPR050114">
    <property type="entry name" value="UPF0173_UPF0282_UlaG_hydrolase"/>
</dbReference>
<dbReference type="SUPFAM" id="SSF56281">
    <property type="entry name" value="Metallo-hydrolase/oxidoreductase"/>
    <property type="match status" value="1"/>
</dbReference>
<protein>
    <submittedName>
        <fullName evidence="2">MBL fold metallo-hydrolase</fullName>
    </submittedName>
</protein>
<reference evidence="2 3" key="1">
    <citation type="submission" date="2022-10" db="EMBL/GenBank/DDBJ databases">
        <title>The complete genomes of actinobacterial strains from the NBC collection.</title>
        <authorList>
            <person name="Joergensen T.S."/>
            <person name="Alvarez Arevalo M."/>
            <person name="Sterndorff E.B."/>
            <person name="Faurdal D."/>
            <person name="Vuksanovic O."/>
            <person name="Mourched A.-S."/>
            <person name="Charusanti P."/>
            <person name="Shaw S."/>
            <person name="Blin K."/>
            <person name="Weber T."/>
        </authorList>
    </citation>
    <scope>NUCLEOTIDE SEQUENCE [LARGE SCALE GENOMIC DNA]</scope>
    <source>
        <strain evidence="2 3">NBC_01413</strain>
    </source>
</reference>
<dbReference type="PANTHER" id="PTHR43546">
    <property type="entry name" value="UPF0173 METAL-DEPENDENT HYDROLASE MJ1163-RELATED"/>
    <property type="match status" value="1"/>
</dbReference>
<dbReference type="InterPro" id="IPR036866">
    <property type="entry name" value="RibonucZ/Hydroxyglut_hydro"/>
</dbReference>
<sequence>MKSVRTGCGGCYGGRTGILTAGHACVLVDLPGPVGSTRVLFDPGTYSQGFEDLRDVDLIMITHAHPDHLDLNRLAALVSANPDAQLVVGEKTLSALDDPAYPNSMRQPQHVVVPGQKLSLHGVEIVVTGGEHACIHAALPASENLGYLLNSSIFHPGDAFDEVPTAVDVLLLPIGGPWMKIGEGIDYVRSIGPRTVVPIHQAGLAEAHQNMHCQLLRNLAPEGSEVLVLEHATPHDLSI</sequence>
<dbReference type="InterPro" id="IPR001279">
    <property type="entry name" value="Metallo-B-lactamas"/>
</dbReference>
<proteinExistence type="predicted"/>
<dbReference type="SMART" id="SM00849">
    <property type="entry name" value="Lactamase_B"/>
    <property type="match status" value="1"/>
</dbReference>
<dbReference type="PANTHER" id="PTHR43546:SF3">
    <property type="entry name" value="UPF0173 METAL-DEPENDENT HYDROLASE MJ1163"/>
    <property type="match status" value="1"/>
</dbReference>